<dbReference type="GO" id="GO:0010506">
    <property type="term" value="P:regulation of autophagy"/>
    <property type="evidence" value="ECO:0007669"/>
    <property type="project" value="TreeGrafter"/>
</dbReference>
<dbReference type="PANTHER" id="PTHR10807:SF66">
    <property type="entry name" value="MYOTUBULARIN-RELATED PROTEIN 3"/>
    <property type="match status" value="1"/>
</dbReference>
<dbReference type="Gene3D" id="3.30.40.10">
    <property type="entry name" value="Zinc/RING finger domain, C3HC4 (zinc finger)"/>
    <property type="match status" value="1"/>
</dbReference>
<dbReference type="InterPro" id="IPR016130">
    <property type="entry name" value="Tyr_Pase_AS"/>
</dbReference>
<dbReference type="InterPro" id="IPR013083">
    <property type="entry name" value="Znf_RING/FYVE/PHD"/>
</dbReference>
<dbReference type="Pfam" id="PF06602">
    <property type="entry name" value="Myotub-related"/>
    <property type="match status" value="1"/>
</dbReference>
<feature type="domain" description="Myotubularin phosphatase" evidence="7">
    <location>
        <begin position="184"/>
        <end position="605"/>
    </location>
</feature>
<keyword evidence="9" id="KW-1185">Reference proteome</keyword>
<dbReference type="GO" id="GO:0016020">
    <property type="term" value="C:membrane"/>
    <property type="evidence" value="ECO:0007669"/>
    <property type="project" value="TreeGrafter"/>
</dbReference>
<dbReference type="GO" id="GO:0005737">
    <property type="term" value="C:cytoplasm"/>
    <property type="evidence" value="ECO:0007669"/>
    <property type="project" value="TreeGrafter"/>
</dbReference>
<reference evidence="8" key="3">
    <citation type="submission" date="2025-09" db="UniProtKB">
        <authorList>
            <consortium name="Ensembl"/>
        </authorList>
    </citation>
    <scope>IDENTIFICATION</scope>
</reference>
<dbReference type="PANTHER" id="PTHR10807">
    <property type="entry name" value="MYOTUBULARIN-RELATED"/>
    <property type="match status" value="1"/>
</dbReference>
<evidence type="ECO:0000256" key="4">
    <source>
        <dbReference type="PIRSR" id="PIRSR630564-2"/>
    </source>
</evidence>
<accession>A0A8C3ELB3</accession>
<dbReference type="InterPro" id="IPR010569">
    <property type="entry name" value="Myotubularin-like_Pase_dom"/>
</dbReference>
<evidence type="ECO:0000313" key="9">
    <source>
        <dbReference type="Proteomes" id="UP000694553"/>
    </source>
</evidence>
<evidence type="ECO:0000256" key="5">
    <source>
        <dbReference type="SAM" id="Coils"/>
    </source>
</evidence>
<evidence type="ECO:0000259" key="7">
    <source>
        <dbReference type="PROSITE" id="PS51339"/>
    </source>
</evidence>
<name>A0A8C3ELB3_CORMO</name>
<dbReference type="SUPFAM" id="SSF57903">
    <property type="entry name" value="FYVE/PHD zinc finger"/>
    <property type="match status" value="1"/>
</dbReference>
<keyword evidence="2" id="KW-0443">Lipid metabolism</keyword>
<dbReference type="InterPro" id="IPR011011">
    <property type="entry name" value="Znf_FYVE_PHD"/>
</dbReference>
<gene>
    <name evidence="8" type="primary">MTMR3</name>
</gene>
<dbReference type="InterPro" id="IPR029021">
    <property type="entry name" value="Prot-tyrosine_phosphatase-like"/>
</dbReference>
<organism evidence="8 9">
    <name type="scientific">Corvus moneduloides</name>
    <name type="common">New Caledonian crow</name>
    <dbReference type="NCBI Taxonomy" id="1196302"/>
    <lineage>
        <taxon>Eukaryota</taxon>
        <taxon>Metazoa</taxon>
        <taxon>Chordata</taxon>
        <taxon>Craniata</taxon>
        <taxon>Vertebrata</taxon>
        <taxon>Euteleostomi</taxon>
        <taxon>Archelosauria</taxon>
        <taxon>Archosauria</taxon>
        <taxon>Dinosauria</taxon>
        <taxon>Saurischia</taxon>
        <taxon>Theropoda</taxon>
        <taxon>Coelurosauria</taxon>
        <taxon>Aves</taxon>
        <taxon>Neognathae</taxon>
        <taxon>Neoaves</taxon>
        <taxon>Telluraves</taxon>
        <taxon>Australaves</taxon>
        <taxon>Passeriformes</taxon>
        <taxon>Corvoidea</taxon>
        <taxon>Corvidae</taxon>
        <taxon>Corvus</taxon>
    </lineage>
</organism>
<dbReference type="GO" id="GO:0004438">
    <property type="term" value="F:phosphatidylinositol-3-phosphate phosphatase activity"/>
    <property type="evidence" value="ECO:0007669"/>
    <property type="project" value="InterPro"/>
</dbReference>
<feature type="compositionally biased region" description="Polar residues" evidence="6">
    <location>
        <begin position="643"/>
        <end position="665"/>
    </location>
</feature>
<feature type="region of interest" description="Disordered" evidence="6">
    <location>
        <begin position="764"/>
        <end position="842"/>
    </location>
</feature>
<dbReference type="Gene3D" id="3.90.190.10">
    <property type="entry name" value="Protein tyrosine phosphatase superfamily"/>
    <property type="match status" value="1"/>
</dbReference>
<dbReference type="PROSITE" id="PS51339">
    <property type="entry name" value="PPASE_MYOTUBULARIN"/>
    <property type="match status" value="1"/>
</dbReference>
<evidence type="ECO:0000256" key="3">
    <source>
        <dbReference type="PIRSR" id="PIRSR630564-1"/>
    </source>
</evidence>
<dbReference type="InterPro" id="IPR003595">
    <property type="entry name" value="Tyr_Pase_cat"/>
</dbReference>
<accession>A0A8U7N001</accession>
<protein>
    <submittedName>
        <fullName evidence="8">Myotubularin related protein 3</fullName>
    </submittedName>
</protein>
<reference evidence="9" key="1">
    <citation type="submission" date="2019-10" db="EMBL/GenBank/DDBJ databases">
        <title>Corvus moneduloides (New Caledonian crow) genome, bCorMon1, primary haplotype.</title>
        <authorList>
            <person name="Rutz C."/>
            <person name="Fungtammasan C."/>
            <person name="Mountcastle J."/>
            <person name="Formenti G."/>
            <person name="Chow W."/>
            <person name="Howe K."/>
            <person name="Steele M.P."/>
            <person name="Fernandes J."/>
            <person name="Gilbert M.T.P."/>
            <person name="Fedrigo O."/>
            <person name="Jarvis E.D."/>
            <person name="Gemmell N."/>
        </authorList>
    </citation>
    <scope>NUCLEOTIDE SEQUENCE [LARGE SCALE GENOMIC DNA]</scope>
</reference>
<feature type="binding site" evidence="4">
    <location>
        <begin position="442"/>
        <end position="448"/>
    </location>
    <ligand>
        <name>substrate</name>
    </ligand>
</feature>
<feature type="coiled-coil region" evidence="5">
    <location>
        <begin position="1060"/>
        <end position="1087"/>
    </location>
</feature>
<dbReference type="GO" id="GO:0052629">
    <property type="term" value="F:phosphatidylinositol-3,5-bisphosphate 3-phosphatase activity"/>
    <property type="evidence" value="ECO:0007669"/>
    <property type="project" value="TreeGrafter"/>
</dbReference>
<dbReference type="InterPro" id="IPR030564">
    <property type="entry name" value="Myotubularin"/>
</dbReference>
<feature type="binding site" evidence="4">
    <location>
        <begin position="380"/>
        <end position="381"/>
    </location>
    <ligand>
        <name>substrate</name>
    </ligand>
</feature>
<dbReference type="PROSITE" id="PS00383">
    <property type="entry name" value="TYR_PHOSPHATASE_1"/>
    <property type="match status" value="1"/>
</dbReference>
<feature type="binding site" evidence="4">
    <location>
        <begin position="355"/>
        <end position="358"/>
    </location>
    <ligand>
        <name>substrate</name>
    </ligand>
</feature>
<reference evidence="8" key="2">
    <citation type="submission" date="2025-08" db="UniProtKB">
        <authorList>
            <consortium name="Ensembl"/>
        </authorList>
    </citation>
    <scope>IDENTIFICATION</scope>
</reference>
<dbReference type="InterPro" id="IPR046352">
    <property type="entry name" value="MTMR3_PTP"/>
</dbReference>
<sequence length="1284" mass="142523">MPCPAIFISQEPRSIASKDEDSSSCPGPVMDEETQHSLECIQANQIFPRKQLIREDENLQVPFIELHGESTEYVGRAEDAIIALSNYRLHIKFKESVVNVPLQLIESVECRDIFQLHLTCKDCKVIRCQFSTFEQCQDWLKRLNNAIRPPSKIEDLFSFAYHAWCMEVYASEKEQHGDLCRPGEHVTSRFKNEVERMGFDMNNAWRISNINEKYKLCGSYPQEIIVPAWITDKELESVASFRSWKRIPAVVYRHQSNGAVISRCGQPEVSWWGWRNADDEHLVQSVAKACASDSRSNSNKLMNGNCSRDFSNGGDLSDVEFDSSISNASGAESLAIQPQKLLILDARSYAAAVANRAKGGGCECPEYYPNCEVVFMGMANIHSIRKSFQSLRLLCTQMPDPGNWLSALESTKWLQHLSVLLKSALLVVHAVDRDQRPVLVHCSDGWDRTPQIVALAKLLLDPYYRTTEGFQVLVETEWLDFGHKFADRCGHGENSDDLNERCPVFLQWLDCVHQLQRQFPCSFEFNEAFLVKLVQHTYSCLFGTFLCNNAKERGEKHTQERTCSVWSLLRAANKAFKNLLYSSQSESVLYPVCHVRNLMLWSAVYLPCSSPSTPADDTCAPYPVPGSSPEEQPLGRLPKTRSFDNLTTACDSSVPTTNRRSSDPSLNEKWQEHRRSLELSSLGPPGDDPFEGDGLGRQGRAPVGAELSVAAGVAEGQMENILQEATKDDVGLEEHLRGGLEAAGKGDEVGLDKEKRADNLCGEKAEADTGIVTNNPTPTPHPASRGASELKGQQDEHSDPSSALQKAPLGRGVQAVPAEGSGNRDAPNNAEEEGVGKGEEVESPYGTAQAGLAFPLTALPEARTSNIESSTETLTETEAKPELTPRAPCHRPHPFDNSADELSRTLENRPEGECMIELQKLGSRMHRTSSSNATHLPMPSPCALPLADRKDEVVCNGELEPENKLAEKPAGFTAPKFPATNGHCVNGEDGRIKASLSRQMSMASCSSAQLHLRNLHQKWMFSQLGKQPAGSPDQPARSHLDDDGMPVYSDVIQQRLRQIETGHQQEVETLKKQVQELKSRLESQLLNSSLRLNGDYGDEVTSIPDSESNLDQNCLSRCSTEIFSEASWEQVDKQDTEVTRWLPDHLAAHCYGCDSAFWLASRKHHCRAGLGTAPRAWIHTDHPQPHEELKWTQVFRDTDRVDQLWNCGNVFCSSCCNQKVQTCVTTGSAEHPYPFGFLGERSQTAHVPGSGMLDVTSTQRTAGKRELPCAALSFGELKCPGLAT</sequence>
<keyword evidence="5" id="KW-0175">Coiled coil</keyword>
<evidence type="ECO:0000256" key="1">
    <source>
        <dbReference type="ARBA" id="ARBA00007471"/>
    </source>
</evidence>
<dbReference type="SUPFAM" id="SSF52799">
    <property type="entry name" value="(Phosphotyrosine protein) phosphatases II"/>
    <property type="match status" value="1"/>
</dbReference>
<dbReference type="OMA" id="FNEAFLX"/>
<evidence type="ECO:0000313" key="8">
    <source>
        <dbReference type="Ensembl" id="ENSCMUP00000023306.2"/>
    </source>
</evidence>
<evidence type="ECO:0000256" key="2">
    <source>
        <dbReference type="ARBA" id="ARBA00023098"/>
    </source>
</evidence>
<dbReference type="Ensembl" id="ENSCMUT00000025073.2">
    <property type="protein sequence ID" value="ENSCMUP00000023306.2"/>
    <property type="gene ID" value="ENSCMUG00000014318.2"/>
</dbReference>
<feature type="region of interest" description="Disordered" evidence="6">
    <location>
        <begin position="619"/>
        <end position="700"/>
    </location>
</feature>
<dbReference type="GO" id="GO:0046856">
    <property type="term" value="P:phosphatidylinositol dephosphorylation"/>
    <property type="evidence" value="ECO:0007669"/>
    <property type="project" value="TreeGrafter"/>
</dbReference>
<dbReference type="CDD" id="cd14586">
    <property type="entry name" value="PTP-MTMR3"/>
    <property type="match status" value="1"/>
</dbReference>
<evidence type="ECO:0000256" key="6">
    <source>
        <dbReference type="SAM" id="MobiDB-lite"/>
    </source>
</evidence>
<feature type="active site" description="Phosphocysteine intermediate" evidence="3">
    <location>
        <position position="442"/>
    </location>
</feature>
<proteinExistence type="inferred from homology"/>
<feature type="region of interest" description="Disordered" evidence="6">
    <location>
        <begin position="864"/>
        <end position="900"/>
    </location>
</feature>
<dbReference type="Proteomes" id="UP000694553">
    <property type="component" value="Unassembled WGS sequence"/>
</dbReference>
<dbReference type="GO" id="GO:0019903">
    <property type="term" value="F:protein phosphatase binding"/>
    <property type="evidence" value="ECO:0007669"/>
    <property type="project" value="TreeGrafter"/>
</dbReference>
<dbReference type="SMART" id="SM00404">
    <property type="entry name" value="PTPc_motif"/>
    <property type="match status" value="1"/>
</dbReference>
<comment type="similarity">
    <text evidence="1">Belongs to the protein-tyrosine phosphatase family. Non-receptor class myotubularin subfamily.</text>
</comment>
<dbReference type="SUPFAM" id="SSF50729">
    <property type="entry name" value="PH domain-like"/>
    <property type="match status" value="1"/>
</dbReference>